<dbReference type="GO" id="GO:0006360">
    <property type="term" value="P:transcription by RNA polymerase I"/>
    <property type="evidence" value="ECO:0007669"/>
    <property type="project" value="InterPro"/>
</dbReference>
<sequence length="443" mass="47773">MEAPEGPRRFKPPPDLAAAPFCPGPPFVEETLRGPSKQLWLIRAPAAFGPESLDGHIVPLRGLQTLKAVQLDGTQKVFSIQRTLENLNCAHLLAPSGRVDQLTCCPPFSGSLSICERYGDPGGHQPLFPVAARPTPQIPAGLKQRFLPFGSHPRRAPLPEATEEPPRKKKKKKKKGSEELPPPLFGTPLGEATGAGEAECQHAEEGAAWWAISHPAEAQPCPTAFAKGSLLAGKVEEPSPRSKKKKKRKEDGEVPQEAGGEAEGLQEPGSSNHQPWLEGNSDPGVGERSLPGTEEAAQDTRKGKKKGKDVTSNLVIKEEVAEVLWDFSGLVATPESELVLAMEGPGVGSSAYKAKKKKEKKKEKPEETAQELEGWPAQQEPGVIKQELGGWAQLCTPPEAGGGQEAEPGLEGLSRRHKKKKHHHRREAAEEGLAWPKQEQGNS</sequence>
<keyword evidence="2" id="KW-1185">Reference proteome</keyword>
<feature type="region of interest" description="Disordered" evidence="1">
    <location>
        <begin position="230"/>
        <end position="313"/>
    </location>
</feature>
<dbReference type="AlphaFoldDB" id="A0AA97KGJ7"/>
<dbReference type="Proteomes" id="UP001190640">
    <property type="component" value="Chromosome 15"/>
</dbReference>
<gene>
    <name evidence="3" type="primary">POLR1G</name>
</gene>
<evidence type="ECO:0000313" key="3">
    <source>
        <dbReference type="RefSeq" id="XP_054855522.1"/>
    </source>
</evidence>
<evidence type="ECO:0000256" key="1">
    <source>
        <dbReference type="SAM" id="MobiDB-lite"/>
    </source>
</evidence>
<organism evidence="2 3">
    <name type="scientific">Eublepharis macularius</name>
    <name type="common">Leopard gecko</name>
    <name type="synonym">Cyrtodactylus macularius</name>
    <dbReference type="NCBI Taxonomy" id="481883"/>
    <lineage>
        <taxon>Eukaryota</taxon>
        <taxon>Metazoa</taxon>
        <taxon>Chordata</taxon>
        <taxon>Craniata</taxon>
        <taxon>Vertebrata</taxon>
        <taxon>Euteleostomi</taxon>
        <taxon>Lepidosauria</taxon>
        <taxon>Squamata</taxon>
        <taxon>Bifurcata</taxon>
        <taxon>Gekkota</taxon>
        <taxon>Eublepharidae</taxon>
        <taxon>Eublepharinae</taxon>
        <taxon>Eublepharis</taxon>
    </lineage>
</organism>
<reference evidence="3" key="1">
    <citation type="submission" date="2025-08" db="UniProtKB">
        <authorList>
            <consortium name="RefSeq"/>
        </authorList>
    </citation>
    <scope>IDENTIFICATION</scope>
    <source>
        <tissue evidence="3">Blood</tissue>
    </source>
</reference>
<dbReference type="KEGG" id="emc:129343369"/>
<keyword evidence="3" id="KW-0240">DNA-directed RNA polymerase</keyword>
<evidence type="ECO:0000313" key="2">
    <source>
        <dbReference type="Proteomes" id="UP001190640"/>
    </source>
</evidence>
<feature type="region of interest" description="Disordered" evidence="1">
    <location>
        <begin position="146"/>
        <end position="201"/>
    </location>
</feature>
<dbReference type="GO" id="GO:0003723">
    <property type="term" value="F:RNA binding"/>
    <property type="evidence" value="ECO:0007669"/>
    <property type="project" value="TreeGrafter"/>
</dbReference>
<dbReference type="CTD" id="10849"/>
<dbReference type="Pfam" id="PF08208">
    <property type="entry name" value="RNA_polI_A34"/>
    <property type="match status" value="1"/>
</dbReference>
<accession>A0AA97KGJ7</accession>
<feature type="compositionally biased region" description="Low complexity" evidence="1">
    <location>
        <begin position="255"/>
        <end position="269"/>
    </location>
</feature>
<feature type="compositionally biased region" description="Basic residues" evidence="1">
    <location>
        <begin position="415"/>
        <end position="426"/>
    </location>
</feature>
<dbReference type="PANTHER" id="PTHR15484:SF8">
    <property type="entry name" value="DNA-DIRECTED RNA POLYMERASE I SUBUNIT RPA34"/>
    <property type="match status" value="1"/>
</dbReference>
<keyword evidence="3" id="KW-0804">Transcription</keyword>
<protein>
    <submittedName>
        <fullName evidence="3">DNA-directed RNA polymerase I subunit RPA34</fullName>
    </submittedName>
</protein>
<dbReference type="RefSeq" id="XP_054855522.1">
    <property type="nucleotide sequence ID" value="XM_054999547.1"/>
</dbReference>
<feature type="region of interest" description="Disordered" evidence="1">
    <location>
        <begin position="346"/>
        <end position="443"/>
    </location>
</feature>
<name>A0AA97KGJ7_EUBMA</name>
<proteinExistence type="predicted"/>
<dbReference type="GO" id="GO:0005736">
    <property type="term" value="C:RNA polymerase I complex"/>
    <property type="evidence" value="ECO:0007669"/>
    <property type="project" value="TreeGrafter"/>
</dbReference>
<dbReference type="GeneID" id="129343369"/>
<dbReference type="PANTHER" id="PTHR15484">
    <property type="entry name" value="DNA-DIRECTED RNA POLYMERASE I SUBUNIT RPA34"/>
    <property type="match status" value="1"/>
</dbReference>
<dbReference type="InterPro" id="IPR013240">
    <property type="entry name" value="DNA-dir_RNA_pol1_su_RPA34"/>
</dbReference>